<dbReference type="InterPro" id="IPR011856">
    <property type="entry name" value="tRNA_endonuc-like_dom_sf"/>
</dbReference>
<dbReference type="AlphaFoldDB" id="A0AA45B9P0"/>
<dbReference type="Gene3D" id="3.40.1350.10">
    <property type="match status" value="1"/>
</dbReference>
<gene>
    <name evidence="1" type="ORF">C6T65_32830</name>
</gene>
<evidence type="ECO:0000313" key="1">
    <source>
        <dbReference type="EMBL" id="PRH38235.1"/>
    </source>
</evidence>
<reference evidence="1 2" key="1">
    <citation type="submission" date="2018-03" db="EMBL/GenBank/DDBJ databases">
        <authorList>
            <person name="Nguyen K."/>
            <person name="Fouts D."/>
            <person name="Sutton G."/>
        </authorList>
    </citation>
    <scope>NUCLEOTIDE SEQUENCE [LARGE SCALE GENOMIC DNA]</scope>
    <source>
        <strain evidence="1 2">AU3578</strain>
    </source>
</reference>
<proteinExistence type="predicted"/>
<evidence type="ECO:0008006" key="3">
    <source>
        <dbReference type="Google" id="ProtNLM"/>
    </source>
</evidence>
<evidence type="ECO:0000313" key="2">
    <source>
        <dbReference type="Proteomes" id="UP000237632"/>
    </source>
</evidence>
<accession>A0AA45B9P0</accession>
<protein>
    <recommendedName>
        <fullName evidence="3">Endonuclease NucS</fullName>
    </recommendedName>
</protein>
<dbReference type="EMBL" id="PVHK01000247">
    <property type="protein sequence ID" value="PRH38235.1"/>
    <property type="molecule type" value="Genomic_DNA"/>
</dbReference>
<sequence>MALYEITGESLKPITRKTFTSLGLLERANIQRAVRTHIAAITPGVKTMVLAEEFGDWVGANRRIDLLCLDENARLVVVELKRDDSAHMELQALRYAAMVSTMRFDQAVEAHRKYLLSIGSTDDPEQAIREFLDHEEGPVALSETVRIVLASSEFQQELTTTVLWLNKQGLDIRCVQMRPHLIEDRVLLDIHQVIPLPEAAQYQVAVREKSMEQDAARVSDRDTTRYDLSIGDASFSSLPKRRLIYEIVAEAIRQRVPLTGIAEAVPWRGNVFATADGQLDEAALQTVLGTKRLRYFTADDDLFHVGGNTYALSNQWGARTLEAIENILRLMPNKELVSYSPATALTDEVVYGEYLIRQCESGAIEVEQDGTQVQPVKPVLRKLAEQLGVPLQNANGNNLNTRQLGVQVMNAIRLQ</sequence>
<name>A0AA45B9P0_BURVI</name>
<dbReference type="RefSeq" id="WP_024973525.1">
    <property type="nucleotide sequence ID" value="NZ_PVHK01000247.1"/>
</dbReference>
<organism evidence="1 2">
    <name type="scientific">Burkholderia vietnamiensis</name>
    <dbReference type="NCBI Taxonomy" id="60552"/>
    <lineage>
        <taxon>Bacteria</taxon>
        <taxon>Pseudomonadati</taxon>
        <taxon>Pseudomonadota</taxon>
        <taxon>Betaproteobacteria</taxon>
        <taxon>Burkholderiales</taxon>
        <taxon>Burkholderiaceae</taxon>
        <taxon>Burkholderia</taxon>
        <taxon>Burkholderia cepacia complex</taxon>
    </lineage>
</organism>
<dbReference type="Proteomes" id="UP000237632">
    <property type="component" value="Unassembled WGS sequence"/>
</dbReference>
<comment type="caution">
    <text evidence="1">The sequence shown here is derived from an EMBL/GenBank/DDBJ whole genome shotgun (WGS) entry which is preliminary data.</text>
</comment>
<dbReference type="GO" id="GO:0003676">
    <property type="term" value="F:nucleic acid binding"/>
    <property type="evidence" value="ECO:0007669"/>
    <property type="project" value="InterPro"/>
</dbReference>